<evidence type="ECO:0000313" key="3">
    <source>
        <dbReference type="Proteomes" id="UP000054047"/>
    </source>
</evidence>
<dbReference type="SUPFAM" id="SSF52833">
    <property type="entry name" value="Thioredoxin-like"/>
    <property type="match status" value="1"/>
</dbReference>
<dbReference type="EMBL" id="KN727337">
    <property type="protein sequence ID" value="KIH65933.1"/>
    <property type="molecule type" value="Genomic_DNA"/>
</dbReference>
<dbReference type="Pfam" id="PF00085">
    <property type="entry name" value="Thioredoxin"/>
    <property type="match status" value="1"/>
</dbReference>
<accession>A0A0C2D8A9</accession>
<dbReference type="Gene3D" id="3.40.30.10">
    <property type="entry name" value="Glutaredoxin"/>
    <property type="match status" value="1"/>
</dbReference>
<dbReference type="InterPro" id="IPR013766">
    <property type="entry name" value="Thioredoxin_domain"/>
</dbReference>
<dbReference type="AlphaFoldDB" id="A0A0C2D8A9"/>
<dbReference type="InterPro" id="IPR036249">
    <property type="entry name" value="Thioredoxin-like_sf"/>
</dbReference>
<evidence type="ECO:0000259" key="1">
    <source>
        <dbReference type="Pfam" id="PF00085"/>
    </source>
</evidence>
<evidence type="ECO:0000313" key="2">
    <source>
        <dbReference type="EMBL" id="KIH65933.1"/>
    </source>
</evidence>
<dbReference type="Proteomes" id="UP000054047">
    <property type="component" value="Unassembled WGS sequence"/>
</dbReference>
<dbReference type="OrthoDB" id="20229at2759"/>
<organism evidence="2 3">
    <name type="scientific">Ancylostoma duodenale</name>
    <dbReference type="NCBI Taxonomy" id="51022"/>
    <lineage>
        <taxon>Eukaryota</taxon>
        <taxon>Metazoa</taxon>
        <taxon>Ecdysozoa</taxon>
        <taxon>Nematoda</taxon>
        <taxon>Chromadorea</taxon>
        <taxon>Rhabditida</taxon>
        <taxon>Rhabditina</taxon>
        <taxon>Rhabditomorpha</taxon>
        <taxon>Strongyloidea</taxon>
        <taxon>Ancylostomatidae</taxon>
        <taxon>Ancylostomatinae</taxon>
        <taxon>Ancylostoma</taxon>
    </lineage>
</organism>
<gene>
    <name evidence="2" type="ORF">ANCDUO_03742</name>
</gene>
<sequence>MATSMIWPRLAEAKQILTLYHSLNTLLSISFLCAKGIPQLCPWIFAVEGEECAIDSEELDKDRKSFFVIQFYTTWSPDCKHVTPVFAQLSDRFSLPNLRFGKLDVGRWPKEAERFRVNAHPTSRQLPTICSFRDAKELKRRPLVNESRRAIPFVFNQDNCILEFDLLNIHKECLERLSAKERKEIVEEKKTR</sequence>
<keyword evidence="3" id="KW-1185">Reference proteome</keyword>
<proteinExistence type="predicted"/>
<reference evidence="2 3" key="1">
    <citation type="submission" date="2013-12" db="EMBL/GenBank/DDBJ databases">
        <title>Draft genome of the parsitic nematode Ancylostoma duodenale.</title>
        <authorList>
            <person name="Mitreva M."/>
        </authorList>
    </citation>
    <scope>NUCLEOTIDE SEQUENCE [LARGE SCALE GENOMIC DNA]</scope>
    <source>
        <strain evidence="2 3">Zhejiang</strain>
    </source>
</reference>
<protein>
    <submittedName>
        <fullName evidence="2">Thioredoxin</fullName>
    </submittedName>
</protein>
<feature type="domain" description="Thioredoxin" evidence="1">
    <location>
        <begin position="63"/>
        <end position="122"/>
    </location>
</feature>
<name>A0A0C2D8A9_9BILA</name>